<proteinExistence type="predicted"/>
<evidence type="ECO:0000313" key="3">
    <source>
        <dbReference type="Proteomes" id="UP000620075"/>
    </source>
</evidence>
<dbReference type="RefSeq" id="WP_338181252.1">
    <property type="nucleotide sequence ID" value="NZ_JAEKNQ010000054.1"/>
</dbReference>
<dbReference type="Proteomes" id="UP000620075">
    <property type="component" value="Unassembled WGS sequence"/>
</dbReference>
<dbReference type="EMBL" id="JAEKNQ010000054">
    <property type="protein sequence ID" value="MBJ7604132.1"/>
    <property type="molecule type" value="Genomic_DNA"/>
</dbReference>
<sequence length="112" mass="12739">MSSADSEPQENPGDDKLIEDALATDRLLPGEEGNLASTHPDDAQHWRDVYVQLVEFKQGLLEELEQQVGKVAPAGQPELQRDREIMEREAGRLTRRLDYWQRRLDDLTGRAG</sequence>
<dbReference type="AlphaFoldDB" id="A0A934NHX3"/>
<comment type="caution">
    <text evidence="2">The sequence shown here is derived from an EMBL/GenBank/DDBJ whole genome shotgun (WGS) entry which is preliminary data.</text>
</comment>
<organism evidence="2 3">
    <name type="scientific">Candidatus Dormiibacter inghamiae</name>
    <dbReference type="NCBI Taxonomy" id="3127013"/>
    <lineage>
        <taxon>Bacteria</taxon>
        <taxon>Bacillati</taxon>
        <taxon>Candidatus Dormiibacterota</taxon>
        <taxon>Candidatus Dormibacteria</taxon>
        <taxon>Candidatus Dormibacterales</taxon>
        <taxon>Candidatus Dormibacteraceae</taxon>
        <taxon>Candidatus Dormiibacter</taxon>
    </lineage>
</organism>
<reference evidence="2 3" key="1">
    <citation type="submission" date="2020-10" db="EMBL/GenBank/DDBJ databases">
        <title>Ca. Dormibacterota MAGs.</title>
        <authorList>
            <person name="Montgomery K."/>
        </authorList>
    </citation>
    <scope>NUCLEOTIDE SEQUENCE [LARGE SCALE GENOMIC DNA]</scope>
    <source>
        <strain evidence="2">SC8811_S16_3</strain>
    </source>
</reference>
<feature type="region of interest" description="Disordered" evidence="1">
    <location>
        <begin position="1"/>
        <end position="42"/>
    </location>
</feature>
<evidence type="ECO:0000256" key="1">
    <source>
        <dbReference type="SAM" id="MobiDB-lite"/>
    </source>
</evidence>
<gene>
    <name evidence="2" type="ORF">JF888_13215</name>
</gene>
<protein>
    <submittedName>
        <fullName evidence="2">Uncharacterized protein</fullName>
    </submittedName>
</protein>
<accession>A0A934NHX3</accession>
<name>A0A934NHX3_9BACT</name>
<evidence type="ECO:0000313" key="2">
    <source>
        <dbReference type="EMBL" id="MBJ7604132.1"/>
    </source>
</evidence>